<sequence length="184" mass="22083">MRKKELKIINFLNLSHEKYMQILKYRNQEFVRAVSNSTKSITTKQHNDYHKLLEKRDIFFAFLITCEDKDYAVINFKKLEDGSFYVGYYLVDELYKFEGGGVVLHNCMMFICWKLGIKLISYEVRYTNSRGFRVGQGGILISSRNEENYFYHTSKLYDYDSKILKETKSRKLFDKLYEIKEMQI</sequence>
<name>U2FMS6_9BACT</name>
<comment type="caution">
    <text evidence="1">The sequence shown here is derived from an EMBL/GenBank/DDBJ whole genome shotgun (WGS) entry which is preliminary data.</text>
</comment>
<dbReference type="RefSeq" id="WP_021092872.1">
    <property type="nucleotide sequence ID" value="NZ_ANNJ01000009.1"/>
</dbReference>
<accession>U2FMS6</accession>
<dbReference type="PATRIC" id="fig|1242965.3.peg.1141"/>
<reference evidence="1 2" key="1">
    <citation type="journal article" date="2013" name="BMC Genomics">
        <title>Comparative genomics of Campylobacter concisus isolates reveals genetic diversity and provides insights into disease association.</title>
        <authorList>
            <person name="Deshpande N.P."/>
            <person name="Kaakoush N.O."/>
            <person name="Wilkins M.R."/>
            <person name="Mitchell H.M."/>
        </authorList>
    </citation>
    <scope>NUCLEOTIDE SEQUENCE [LARGE SCALE GENOMIC DNA]</scope>
    <source>
        <strain evidence="1 2">UNSW2</strain>
    </source>
</reference>
<dbReference type="Proteomes" id="UP000016625">
    <property type="component" value="Unassembled WGS sequence"/>
</dbReference>
<gene>
    <name evidence="1" type="ORF">UNSW2_1678</name>
</gene>
<evidence type="ECO:0008006" key="3">
    <source>
        <dbReference type="Google" id="ProtNLM"/>
    </source>
</evidence>
<dbReference type="Gene3D" id="3.40.630.30">
    <property type="match status" value="1"/>
</dbReference>
<dbReference type="AlphaFoldDB" id="U2FMS6"/>
<protein>
    <recommendedName>
        <fullName evidence="3">N-acetyltransferase domain-containing protein</fullName>
    </recommendedName>
</protein>
<evidence type="ECO:0000313" key="1">
    <source>
        <dbReference type="EMBL" id="ERJ31730.1"/>
    </source>
</evidence>
<dbReference type="EMBL" id="ANNJ01000009">
    <property type="protein sequence ID" value="ERJ31730.1"/>
    <property type="molecule type" value="Genomic_DNA"/>
</dbReference>
<proteinExistence type="predicted"/>
<evidence type="ECO:0000313" key="2">
    <source>
        <dbReference type="Proteomes" id="UP000016625"/>
    </source>
</evidence>
<organism evidence="1 2">
    <name type="scientific">Campylobacter concisus UNSW2</name>
    <dbReference type="NCBI Taxonomy" id="1242965"/>
    <lineage>
        <taxon>Bacteria</taxon>
        <taxon>Pseudomonadati</taxon>
        <taxon>Campylobacterota</taxon>
        <taxon>Epsilonproteobacteria</taxon>
        <taxon>Campylobacterales</taxon>
        <taxon>Campylobacteraceae</taxon>
        <taxon>Campylobacter</taxon>
    </lineage>
</organism>